<dbReference type="EMBL" id="HAEH01002223">
    <property type="protein sequence ID" value="SBR68482.1"/>
    <property type="molecule type" value="Transcribed_RNA"/>
</dbReference>
<reference evidence="1" key="1">
    <citation type="submission" date="2016-05" db="EMBL/GenBank/DDBJ databases">
        <authorList>
            <person name="Lavstsen T."/>
            <person name="Jespersen J.S."/>
        </authorList>
    </citation>
    <scope>NUCLEOTIDE SEQUENCE</scope>
    <source>
        <tissue evidence="1">Brain</tissue>
    </source>
</reference>
<gene>
    <name evidence="1" type="primary">Nfu_g_1_024604</name>
</gene>
<accession>A0A1A8NI42</accession>
<reference evidence="1" key="2">
    <citation type="submission" date="2016-06" db="EMBL/GenBank/DDBJ databases">
        <title>The genome of a short-lived fish provides insights into sex chromosome evolution and the genetic control of aging.</title>
        <authorList>
            <person name="Reichwald K."/>
            <person name="Felder M."/>
            <person name="Petzold A."/>
            <person name="Koch P."/>
            <person name="Groth M."/>
            <person name="Platzer M."/>
        </authorList>
    </citation>
    <scope>NUCLEOTIDE SEQUENCE</scope>
    <source>
        <tissue evidence="1">Brain</tissue>
    </source>
</reference>
<feature type="non-terminal residue" evidence="1">
    <location>
        <position position="38"/>
    </location>
</feature>
<proteinExistence type="predicted"/>
<feature type="non-terminal residue" evidence="1">
    <location>
        <position position="1"/>
    </location>
</feature>
<dbReference type="AlphaFoldDB" id="A0A1A8NI42"/>
<evidence type="ECO:0000313" key="1">
    <source>
        <dbReference type="EMBL" id="SBR68482.1"/>
    </source>
</evidence>
<name>A0A1A8NI42_9TELE</name>
<protein>
    <submittedName>
        <fullName evidence="1">Uncharacterized protein</fullName>
    </submittedName>
</protein>
<organism evidence="1">
    <name type="scientific">Nothobranchius rachovii</name>
    <name type="common">bluefin notho</name>
    <dbReference type="NCBI Taxonomy" id="451742"/>
    <lineage>
        <taxon>Eukaryota</taxon>
        <taxon>Metazoa</taxon>
        <taxon>Chordata</taxon>
        <taxon>Craniata</taxon>
        <taxon>Vertebrata</taxon>
        <taxon>Euteleostomi</taxon>
        <taxon>Actinopterygii</taxon>
        <taxon>Neopterygii</taxon>
        <taxon>Teleostei</taxon>
        <taxon>Neoteleostei</taxon>
        <taxon>Acanthomorphata</taxon>
        <taxon>Ovalentaria</taxon>
        <taxon>Atherinomorphae</taxon>
        <taxon>Cyprinodontiformes</taxon>
        <taxon>Nothobranchiidae</taxon>
        <taxon>Nothobranchius</taxon>
    </lineage>
</organism>
<sequence length="38" mass="4166">GSALVRKLLCSNFAKRLCQRKRPEAYKEGITSAPANTS</sequence>